<protein>
    <submittedName>
        <fullName evidence="1">Uncharacterized protein</fullName>
    </submittedName>
</protein>
<proteinExistence type="predicted"/>
<evidence type="ECO:0000313" key="2">
    <source>
        <dbReference type="Proteomes" id="UP001476798"/>
    </source>
</evidence>
<dbReference type="EMBL" id="JAHRIO010023590">
    <property type="protein sequence ID" value="MEQ2166386.1"/>
    <property type="molecule type" value="Genomic_DNA"/>
</dbReference>
<gene>
    <name evidence="1" type="ORF">GOODEAATRI_027463</name>
</gene>
<dbReference type="Proteomes" id="UP001476798">
    <property type="component" value="Unassembled WGS sequence"/>
</dbReference>
<evidence type="ECO:0000313" key="1">
    <source>
        <dbReference type="EMBL" id="MEQ2166386.1"/>
    </source>
</evidence>
<organism evidence="1 2">
    <name type="scientific">Goodea atripinnis</name>
    <dbReference type="NCBI Taxonomy" id="208336"/>
    <lineage>
        <taxon>Eukaryota</taxon>
        <taxon>Metazoa</taxon>
        <taxon>Chordata</taxon>
        <taxon>Craniata</taxon>
        <taxon>Vertebrata</taxon>
        <taxon>Euteleostomi</taxon>
        <taxon>Actinopterygii</taxon>
        <taxon>Neopterygii</taxon>
        <taxon>Teleostei</taxon>
        <taxon>Neoteleostei</taxon>
        <taxon>Acanthomorphata</taxon>
        <taxon>Ovalentaria</taxon>
        <taxon>Atherinomorphae</taxon>
        <taxon>Cyprinodontiformes</taxon>
        <taxon>Goodeidae</taxon>
        <taxon>Goodea</taxon>
    </lineage>
</organism>
<accession>A0ABV0N4R1</accession>
<reference evidence="1 2" key="1">
    <citation type="submission" date="2021-06" db="EMBL/GenBank/DDBJ databases">
        <authorList>
            <person name="Palmer J.M."/>
        </authorList>
    </citation>
    <scope>NUCLEOTIDE SEQUENCE [LARGE SCALE GENOMIC DNA]</scope>
    <source>
        <strain evidence="1 2">GA_2019</strain>
        <tissue evidence="1">Muscle</tissue>
    </source>
</reference>
<comment type="caution">
    <text evidence="1">The sequence shown here is derived from an EMBL/GenBank/DDBJ whole genome shotgun (WGS) entry which is preliminary data.</text>
</comment>
<sequence length="109" mass="12896">MAATLTHALVKKMNMQGINGKIGFQHLQVKEVVIRKFVLRLQYRLTLTMYFHVWIYTADTDVHFRMFLFVCVLAAVRRNRLTCDATDQEIETKIKKMASKCTRSQWREN</sequence>
<keyword evidence="2" id="KW-1185">Reference proteome</keyword>
<name>A0ABV0N4R1_9TELE</name>